<dbReference type="AlphaFoldDB" id="A0A1Q9AVW2"/>
<evidence type="ECO:0000313" key="3">
    <source>
        <dbReference type="EMBL" id="OLP59589.1"/>
    </source>
</evidence>
<gene>
    <name evidence="3" type="ORF">BJF93_20465</name>
</gene>
<organism evidence="3 4">
    <name type="scientific">Xaviernesmea oryzae</name>
    <dbReference type="NCBI Taxonomy" id="464029"/>
    <lineage>
        <taxon>Bacteria</taxon>
        <taxon>Pseudomonadati</taxon>
        <taxon>Pseudomonadota</taxon>
        <taxon>Alphaproteobacteria</taxon>
        <taxon>Hyphomicrobiales</taxon>
        <taxon>Rhizobiaceae</taxon>
        <taxon>Rhizobium/Agrobacterium group</taxon>
        <taxon>Xaviernesmea</taxon>
    </lineage>
</organism>
<evidence type="ECO:0000313" key="4">
    <source>
        <dbReference type="Proteomes" id="UP000186364"/>
    </source>
</evidence>
<name>A0A1Q9AVW2_9HYPH</name>
<accession>A0A1Q9AVW2</accession>
<feature type="region of interest" description="Disordered" evidence="2">
    <location>
        <begin position="57"/>
        <end position="79"/>
    </location>
</feature>
<sequence>MTDETEQRDSDGTILDSLELLKAKKVTLLQEMRTKNASWKRDLEKIENAITALEDVMTTKGSPSSASGKRKRKGKKNSISSKIRDFAIAELTASDRPLDRSEILEKIVDAGIVIQTRDPAKFLSRVLWRTKELINDGSGYWLASRPRK</sequence>
<evidence type="ECO:0000256" key="1">
    <source>
        <dbReference type="SAM" id="Coils"/>
    </source>
</evidence>
<protein>
    <submittedName>
        <fullName evidence="3">Uncharacterized protein</fullName>
    </submittedName>
</protein>
<evidence type="ECO:0000256" key="2">
    <source>
        <dbReference type="SAM" id="MobiDB-lite"/>
    </source>
</evidence>
<reference evidence="3 4" key="1">
    <citation type="submission" date="2016-09" db="EMBL/GenBank/DDBJ databases">
        <title>Rhizobium sp. nov., a novel species isolated from the rice rhizosphere.</title>
        <authorList>
            <person name="Zhao J."/>
            <person name="Zhang X."/>
        </authorList>
    </citation>
    <scope>NUCLEOTIDE SEQUENCE [LARGE SCALE GENOMIC DNA]</scope>
    <source>
        <strain evidence="3 4">1.7048</strain>
    </source>
</reference>
<keyword evidence="1" id="KW-0175">Coiled coil</keyword>
<proteinExistence type="predicted"/>
<dbReference type="RefSeq" id="WP_075628147.1">
    <property type="nucleotide sequence ID" value="NZ_FOAM01000020.1"/>
</dbReference>
<dbReference type="OrthoDB" id="8410090at2"/>
<feature type="coiled-coil region" evidence="1">
    <location>
        <begin position="29"/>
        <end position="56"/>
    </location>
</feature>
<dbReference type="EMBL" id="MKIP01000051">
    <property type="protein sequence ID" value="OLP59589.1"/>
    <property type="molecule type" value="Genomic_DNA"/>
</dbReference>
<comment type="caution">
    <text evidence="3">The sequence shown here is derived from an EMBL/GenBank/DDBJ whole genome shotgun (WGS) entry which is preliminary data.</text>
</comment>
<dbReference type="Proteomes" id="UP000186364">
    <property type="component" value="Unassembled WGS sequence"/>
</dbReference>
<keyword evidence="4" id="KW-1185">Reference proteome</keyword>